<organism evidence="6 7">
    <name type="scientific">Paenibacillus pini JCM 16418</name>
    <dbReference type="NCBI Taxonomy" id="1236976"/>
    <lineage>
        <taxon>Bacteria</taxon>
        <taxon>Bacillati</taxon>
        <taxon>Bacillota</taxon>
        <taxon>Bacilli</taxon>
        <taxon>Bacillales</taxon>
        <taxon>Paenibacillaceae</taxon>
        <taxon>Paenibacillus</taxon>
    </lineage>
</organism>
<dbReference type="AlphaFoldDB" id="W7Y6A8"/>
<dbReference type="InterPro" id="IPR011075">
    <property type="entry name" value="TetR_C"/>
</dbReference>
<evidence type="ECO:0000256" key="3">
    <source>
        <dbReference type="ARBA" id="ARBA00023163"/>
    </source>
</evidence>
<dbReference type="SUPFAM" id="SSF48498">
    <property type="entry name" value="Tetracyclin repressor-like, C-terminal domain"/>
    <property type="match status" value="1"/>
</dbReference>
<protein>
    <submittedName>
        <fullName evidence="6">Transcriptional regulator</fullName>
    </submittedName>
</protein>
<dbReference type="STRING" id="1236976.JCM16418_370"/>
<dbReference type="SUPFAM" id="SSF46689">
    <property type="entry name" value="Homeodomain-like"/>
    <property type="match status" value="1"/>
</dbReference>
<accession>W7Y6A8</accession>
<evidence type="ECO:0000256" key="4">
    <source>
        <dbReference type="PROSITE-ProRule" id="PRU00335"/>
    </source>
</evidence>
<dbReference type="Gene3D" id="1.10.357.10">
    <property type="entry name" value="Tetracycline Repressor, domain 2"/>
    <property type="match status" value="1"/>
</dbReference>
<gene>
    <name evidence="6" type="ORF">JCM16418_370</name>
</gene>
<keyword evidence="2 4" id="KW-0238">DNA-binding</keyword>
<reference evidence="6 7" key="1">
    <citation type="journal article" date="2014" name="Genome Announc.">
        <title>Draft Genome Sequence of Paenibacillus pini JCM 16418T, Isolated from the Rhizosphere of Pine Tree.</title>
        <authorList>
            <person name="Yuki M."/>
            <person name="Oshima K."/>
            <person name="Suda W."/>
            <person name="Oshida Y."/>
            <person name="Kitamura K."/>
            <person name="Iida Y."/>
            <person name="Hattori M."/>
            <person name="Ohkuma M."/>
        </authorList>
    </citation>
    <scope>NUCLEOTIDE SEQUENCE [LARGE SCALE GENOMIC DNA]</scope>
    <source>
        <strain evidence="6 7">JCM 16418</strain>
    </source>
</reference>
<dbReference type="InterPro" id="IPR001647">
    <property type="entry name" value="HTH_TetR"/>
</dbReference>
<feature type="domain" description="HTH tetR-type" evidence="5">
    <location>
        <begin position="6"/>
        <end position="66"/>
    </location>
</feature>
<dbReference type="eggNOG" id="COG1309">
    <property type="taxonomic scope" value="Bacteria"/>
</dbReference>
<dbReference type="Pfam" id="PF00440">
    <property type="entry name" value="TetR_N"/>
    <property type="match status" value="1"/>
</dbReference>
<dbReference type="InterPro" id="IPR009057">
    <property type="entry name" value="Homeodomain-like_sf"/>
</dbReference>
<dbReference type="GO" id="GO:0003677">
    <property type="term" value="F:DNA binding"/>
    <property type="evidence" value="ECO:0007669"/>
    <property type="project" value="UniProtKB-UniRule"/>
</dbReference>
<dbReference type="OrthoDB" id="9795242at2"/>
<dbReference type="PANTHER" id="PTHR47506:SF10">
    <property type="entry name" value="TRANSCRIPTIONAL REGULATORY PROTEIN"/>
    <property type="match status" value="1"/>
</dbReference>
<dbReference type="InterPro" id="IPR036271">
    <property type="entry name" value="Tet_transcr_reg_TetR-rel_C_sf"/>
</dbReference>
<keyword evidence="7" id="KW-1185">Reference proteome</keyword>
<name>W7Y6A8_9BACL</name>
<dbReference type="PANTHER" id="PTHR47506">
    <property type="entry name" value="TRANSCRIPTIONAL REGULATORY PROTEIN"/>
    <property type="match status" value="1"/>
</dbReference>
<evidence type="ECO:0000259" key="5">
    <source>
        <dbReference type="PROSITE" id="PS50977"/>
    </source>
</evidence>
<dbReference type="Proteomes" id="UP000019364">
    <property type="component" value="Unassembled WGS sequence"/>
</dbReference>
<evidence type="ECO:0000313" key="7">
    <source>
        <dbReference type="Proteomes" id="UP000019364"/>
    </source>
</evidence>
<evidence type="ECO:0000256" key="1">
    <source>
        <dbReference type="ARBA" id="ARBA00023015"/>
    </source>
</evidence>
<dbReference type="Pfam" id="PF16925">
    <property type="entry name" value="TetR_C_13"/>
    <property type="match status" value="1"/>
</dbReference>
<dbReference type="RefSeq" id="WP_036645467.1">
    <property type="nucleotide sequence ID" value="NZ_BAVZ01000001.1"/>
</dbReference>
<sequence>MSRPREFDVDLALHQSMEVFWTKGFKSTSYEDLTRMTGVKKQSLYCIFNDKRALFLKALAHYREQSIAILEELEAQKISPLKKLESLRSSLLDDEAKCRGCLMVNSALEFGTDDEQVTREIELMFAEAEHILEKIINSGQNQKLITTLYSSKELAAYLNNAILGARILEKSGASREKIEAVLHMSFAMISP</sequence>
<keyword evidence="3" id="KW-0804">Transcription</keyword>
<dbReference type="PROSITE" id="PS50977">
    <property type="entry name" value="HTH_TETR_2"/>
    <property type="match status" value="1"/>
</dbReference>
<comment type="caution">
    <text evidence="6">The sequence shown here is derived from an EMBL/GenBank/DDBJ whole genome shotgun (WGS) entry which is preliminary data.</text>
</comment>
<proteinExistence type="predicted"/>
<dbReference type="EMBL" id="BAVZ01000001">
    <property type="protein sequence ID" value="GAF06415.1"/>
    <property type="molecule type" value="Genomic_DNA"/>
</dbReference>
<evidence type="ECO:0000256" key="2">
    <source>
        <dbReference type="ARBA" id="ARBA00023125"/>
    </source>
</evidence>
<feature type="DNA-binding region" description="H-T-H motif" evidence="4">
    <location>
        <begin position="29"/>
        <end position="48"/>
    </location>
</feature>
<evidence type="ECO:0000313" key="6">
    <source>
        <dbReference type="EMBL" id="GAF06415.1"/>
    </source>
</evidence>
<keyword evidence="1" id="KW-0805">Transcription regulation</keyword>